<evidence type="ECO:0000313" key="2">
    <source>
        <dbReference type="Proteomes" id="UP000187404"/>
    </source>
</evidence>
<gene>
    <name evidence="1" type="ORF">BHK98_01165</name>
</gene>
<comment type="caution">
    <text evidence="1">The sequence shown here is derived from an EMBL/GenBank/DDBJ whole genome shotgun (WGS) entry which is preliminary data.</text>
</comment>
<name>A0A1Q9JFA8_9FIRM</name>
<reference evidence="1 2" key="1">
    <citation type="journal article" date="2016" name="Appl. Environ. Microbiol.">
        <title>Function and Phylogeny of Bacterial Butyryl Coenzyme A:Acetate Transferases and Their Diversity in the Proximal Colon of Swine.</title>
        <authorList>
            <person name="Trachsel J."/>
            <person name="Bayles D.O."/>
            <person name="Looft T."/>
            <person name="Levine U.Y."/>
            <person name="Allen H.K."/>
        </authorList>
    </citation>
    <scope>NUCLEOTIDE SEQUENCE [LARGE SCALE GENOMIC DNA]</scope>
    <source>
        <strain evidence="1 2">68-3-10</strain>
    </source>
</reference>
<evidence type="ECO:0000313" key="1">
    <source>
        <dbReference type="EMBL" id="OLR54814.1"/>
    </source>
</evidence>
<dbReference type="RefSeq" id="WP_075711833.1">
    <property type="nucleotide sequence ID" value="NZ_MJIE01000001.1"/>
</dbReference>
<accession>A0A1Q9JFA8</accession>
<dbReference type="EMBL" id="MJIE01000001">
    <property type="protein sequence ID" value="OLR54814.1"/>
    <property type="molecule type" value="Genomic_DNA"/>
</dbReference>
<proteinExistence type="predicted"/>
<dbReference type="Proteomes" id="UP000187404">
    <property type="component" value="Unassembled WGS sequence"/>
</dbReference>
<organism evidence="1 2">
    <name type="scientific">Hornefia porci</name>
    <dbReference type="NCBI Taxonomy" id="2652292"/>
    <lineage>
        <taxon>Bacteria</taxon>
        <taxon>Bacillati</taxon>
        <taxon>Bacillota</taxon>
        <taxon>Clostridia</taxon>
        <taxon>Peptostreptococcales</taxon>
        <taxon>Anaerovoracaceae</taxon>
        <taxon>Hornefia</taxon>
    </lineage>
</organism>
<sequence>MNREEFYDLLDIDTGGDFQYFENVAELFESSEEVSDDLIYGLLSELDLEQFGELVEDYFDHIEDWIPDGEVEFFTLMTNIERVMLGMLQSLINNDEDDETDETLLQLADEIGRFRQWYSDTDNVECISNATGEKDVLPVRDALALSKEEKLGGAEYTFDFSDALNYELGDFVMSFADLAELEQ</sequence>
<dbReference type="OrthoDB" id="1769147at2"/>
<dbReference type="AlphaFoldDB" id="A0A1Q9JFA8"/>
<protein>
    <submittedName>
        <fullName evidence="1">Uncharacterized protein</fullName>
    </submittedName>
</protein>
<keyword evidence="2" id="KW-1185">Reference proteome</keyword>
<dbReference type="STRING" id="1261640.BHK98_01165"/>